<sequence length="142" mass="15932">MRLTCGWKFSAALTEANRWGHTFPKFRDLGPEFENLNTTTRPLADDDAAKGTSSFGKRHTKTHGLCKRCGRRAFHNQKKVCASCGYPAAKTRKYNWSEKAKRRKVTGTGRMRYLSTVSRRFKNGFRTGVPKGSRGPAISTAS</sequence>
<evidence type="ECO:0000256" key="3">
    <source>
        <dbReference type="ARBA" id="ARBA00022730"/>
    </source>
</evidence>
<dbReference type="RefSeq" id="XP_003651356.1">
    <property type="nucleotide sequence ID" value="XM_003651308.1"/>
</dbReference>
<dbReference type="eggNOG" id="KOG3475">
    <property type="taxonomic scope" value="Eukaryota"/>
</dbReference>
<dbReference type="Gene3D" id="2.20.25.30">
    <property type="match status" value="1"/>
</dbReference>
<dbReference type="Pfam" id="PF01907">
    <property type="entry name" value="Ribosomal_L37e"/>
    <property type="match status" value="1"/>
</dbReference>
<keyword evidence="8" id="KW-0687">Ribonucleoprotein</keyword>
<dbReference type="PANTHER" id="PTHR10768">
    <property type="entry name" value="60S RIBOSOMAL PROTEIN L37"/>
    <property type="match status" value="1"/>
</dbReference>
<dbReference type="EMBL" id="CP003010">
    <property type="protein sequence ID" value="AEO65020.1"/>
    <property type="molecule type" value="Genomic_DNA"/>
</dbReference>
<proteinExistence type="inferred from homology"/>
<dbReference type="AlphaFoldDB" id="G2R2Q9"/>
<dbReference type="InterPro" id="IPR011332">
    <property type="entry name" value="Ribosomal_zn-bd"/>
</dbReference>
<comment type="similarity">
    <text evidence="1">Belongs to the eukaryotic ribosomal protein eL37 family.</text>
</comment>
<dbReference type="HAMAP" id="MF_00547">
    <property type="entry name" value="Ribosomal_eL37"/>
    <property type="match status" value="1"/>
</dbReference>
<dbReference type="InterPro" id="IPR001569">
    <property type="entry name" value="Ribosomal_eL37"/>
</dbReference>
<dbReference type="GO" id="GO:0019843">
    <property type="term" value="F:rRNA binding"/>
    <property type="evidence" value="ECO:0007669"/>
    <property type="project" value="UniProtKB-KW"/>
</dbReference>
<keyword evidence="2" id="KW-0479">Metal-binding</keyword>
<evidence type="ECO:0000256" key="4">
    <source>
        <dbReference type="ARBA" id="ARBA00022771"/>
    </source>
</evidence>
<evidence type="ECO:0008006" key="11">
    <source>
        <dbReference type="Google" id="ProtNLM"/>
    </source>
</evidence>
<dbReference type="STRING" id="578455.G2R2Q9"/>
<dbReference type="OrthoDB" id="10259236at2759"/>
<keyword evidence="3" id="KW-0699">rRNA-binding</keyword>
<dbReference type="GO" id="GO:0006412">
    <property type="term" value="P:translation"/>
    <property type="evidence" value="ECO:0007669"/>
    <property type="project" value="InterPro"/>
</dbReference>
<keyword evidence="6" id="KW-0694">RNA-binding</keyword>
<protein>
    <recommendedName>
        <fullName evidence="11">Ribosomal protein L37</fullName>
    </recommendedName>
</protein>
<evidence type="ECO:0000313" key="9">
    <source>
        <dbReference type="EMBL" id="AEO65020.1"/>
    </source>
</evidence>
<organism evidence="9 10">
    <name type="scientific">Thermothielavioides terrestris (strain ATCC 38088 / NRRL 8126)</name>
    <name type="common">Thielavia terrestris</name>
    <dbReference type="NCBI Taxonomy" id="578455"/>
    <lineage>
        <taxon>Eukaryota</taxon>
        <taxon>Fungi</taxon>
        <taxon>Dikarya</taxon>
        <taxon>Ascomycota</taxon>
        <taxon>Pezizomycotina</taxon>
        <taxon>Sordariomycetes</taxon>
        <taxon>Sordariomycetidae</taxon>
        <taxon>Sordariales</taxon>
        <taxon>Chaetomiaceae</taxon>
        <taxon>Thermothielavioides</taxon>
        <taxon>Thermothielavioides terrestris</taxon>
    </lineage>
</organism>
<keyword evidence="5" id="KW-0862">Zinc</keyword>
<dbReference type="GO" id="GO:0008270">
    <property type="term" value="F:zinc ion binding"/>
    <property type="evidence" value="ECO:0007669"/>
    <property type="project" value="UniProtKB-KW"/>
</dbReference>
<dbReference type="KEGG" id="ttt:THITE_2086510"/>
<keyword evidence="10" id="KW-1185">Reference proteome</keyword>
<evidence type="ECO:0000256" key="2">
    <source>
        <dbReference type="ARBA" id="ARBA00022723"/>
    </source>
</evidence>
<evidence type="ECO:0000256" key="7">
    <source>
        <dbReference type="ARBA" id="ARBA00022980"/>
    </source>
</evidence>
<dbReference type="GO" id="GO:0030684">
    <property type="term" value="C:preribosome"/>
    <property type="evidence" value="ECO:0007669"/>
    <property type="project" value="UniProtKB-ARBA"/>
</dbReference>
<dbReference type="PANTHER" id="PTHR10768:SF0">
    <property type="entry name" value="RIBOSOMAL PROTEIN L37"/>
    <property type="match status" value="1"/>
</dbReference>
<evidence type="ECO:0000256" key="5">
    <source>
        <dbReference type="ARBA" id="ARBA00022833"/>
    </source>
</evidence>
<evidence type="ECO:0000313" key="10">
    <source>
        <dbReference type="Proteomes" id="UP000008181"/>
    </source>
</evidence>
<dbReference type="HOGENOM" id="CLU_1817132_0_0_1"/>
<dbReference type="FunFam" id="2.20.25.30:FF:000001">
    <property type="entry name" value="Ribosomal protein L37"/>
    <property type="match status" value="1"/>
</dbReference>
<reference evidence="9 10" key="1">
    <citation type="journal article" date="2011" name="Nat. Biotechnol.">
        <title>Comparative genomic analysis of the thermophilic biomass-degrading fungi Myceliophthora thermophila and Thielavia terrestris.</title>
        <authorList>
            <person name="Berka R.M."/>
            <person name="Grigoriev I.V."/>
            <person name="Otillar R."/>
            <person name="Salamov A."/>
            <person name="Grimwood J."/>
            <person name="Reid I."/>
            <person name="Ishmael N."/>
            <person name="John T."/>
            <person name="Darmond C."/>
            <person name="Moisan M.-C."/>
            <person name="Henrissat B."/>
            <person name="Coutinho P.M."/>
            <person name="Lombard V."/>
            <person name="Natvig D.O."/>
            <person name="Lindquist E."/>
            <person name="Schmutz J."/>
            <person name="Lucas S."/>
            <person name="Harris P."/>
            <person name="Powlowski J."/>
            <person name="Bellemare A."/>
            <person name="Taylor D."/>
            <person name="Butler G."/>
            <person name="de Vries R.P."/>
            <person name="Allijn I.E."/>
            <person name="van den Brink J."/>
            <person name="Ushinsky S."/>
            <person name="Storms R."/>
            <person name="Powell A.J."/>
            <person name="Paulsen I.T."/>
            <person name="Elbourne L.D.H."/>
            <person name="Baker S.E."/>
            <person name="Magnuson J."/>
            <person name="LaBoissiere S."/>
            <person name="Clutterbuck A.J."/>
            <person name="Martinez D."/>
            <person name="Wogulis M."/>
            <person name="de Leon A.L."/>
            <person name="Rey M.W."/>
            <person name="Tsang A."/>
        </authorList>
    </citation>
    <scope>NUCLEOTIDE SEQUENCE [LARGE SCALE GENOMIC DNA]</scope>
    <source>
        <strain evidence="10">ATCC 38088 / NRRL 8126</strain>
    </source>
</reference>
<evidence type="ECO:0000256" key="8">
    <source>
        <dbReference type="ARBA" id="ARBA00023274"/>
    </source>
</evidence>
<accession>G2R2Q9</accession>
<evidence type="ECO:0000256" key="1">
    <source>
        <dbReference type="ARBA" id="ARBA00009805"/>
    </source>
</evidence>
<dbReference type="InterPro" id="IPR011331">
    <property type="entry name" value="Ribosomal_eL37/eL43"/>
</dbReference>
<keyword evidence="7" id="KW-0689">Ribosomal protein</keyword>
<gene>
    <name evidence="9" type="ORF">THITE_2086510</name>
</gene>
<dbReference type="SUPFAM" id="SSF57829">
    <property type="entry name" value="Zn-binding ribosomal proteins"/>
    <property type="match status" value="1"/>
</dbReference>
<name>G2R2Q9_THETT</name>
<keyword evidence="4" id="KW-0863">Zinc-finger</keyword>
<evidence type="ECO:0000256" key="6">
    <source>
        <dbReference type="ARBA" id="ARBA00022884"/>
    </source>
</evidence>
<dbReference type="Proteomes" id="UP000008181">
    <property type="component" value="Chromosome 2"/>
</dbReference>
<dbReference type="GeneID" id="11520631"/>
<dbReference type="GO" id="GO:0003735">
    <property type="term" value="F:structural constituent of ribosome"/>
    <property type="evidence" value="ECO:0007669"/>
    <property type="project" value="InterPro"/>
</dbReference>
<dbReference type="PROSITE" id="PS01077">
    <property type="entry name" value="RIBOSOMAL_L37E"/>
    <property type="match status" value="1"/>
</dbReference>
<dbReference type="InterPro" id="IPR018267">
    <property type="entry name" value="Ribosomal_eL37_CS"/>
</dbReference>
<dbReference type="GO" id="GO:0022625">
    <property type="term" value="C:cytosolic large ribosomal subunit"/>
    <property type="evidence" value="ECO:0007669"/>
    <property type="project" value="TreeGrafter"/>
</dbReference>